<keyword evidence="3" id="KW-1185">Reference proteome</keyword>
<evidence type="ECO:0000313" key="3">
    <source>
        <dbReference type="Proteomes" id="UP000243459"/>
    </source>
</evidence>
<dbReference type="PANTHER" id="PTHR21860:SF2">
    <property type="entry name" value="GENERAL TRANSCRIPTION FACTOR 3C POLYPEPTIDE 6"/>
    <property type="match status" value="1"/>
</dbReference>
<dbReference type="GO" id="GO:0000127">
    <property type="term" value="C:transcription factor TFIIIC complex"/>
    <property type="evidence" value="ECO:0007669"/>
    <property type="project" value="TreeGrafter"/>
</dbReference>
<feature type="domain" description="Transcription factor TFIIIC triple barrel" evidence="1">
    <location>
        <begin position="15"/>
        <end position="125"/>
    </location>
</feature>
<dbReference type="Pfam" id="PF10419">
    <property type="entry name" value="TFIIIC_sub6"/>
    <property type="match status" value="1"/>
</dbReference>
<gene>
    <name evidence="2" type="ORF">A4U43_C04F34510</name>
</gene>
<protein>
    <recommendedName>
        <fullName evidence="1">Transcription factor TFIIIC triple barrel domain-containing protein</fullName>
    </recommendedName>
</protein>
<dbReference type="OMA" id="TYEETIG"/>
<organism evidence="2 3">
    <name type="scientific">Asparagus officinalis</name>
    <name type="common">Garden asparagus</name>
    <dbReference type="NCBI Taxonomy" id="4686"/>
    <lineage>
        <taxon>Eukaryota</taxon>
        <taxon>Viridiplantae</taxon>
        <taxon>Streptophyta</taxon>
        <taxon>Embryophyta</taxon>
        <taxon>Tracheophyta</taxon>
        <taxon>Spermatophyta</taxon>
        <taxon>Magnoliopsida</taxon>
        <taxon>Liliopsida</taxon>
        <taxon>Asparagales</taxon>
        <taxon>Asparagaceae</taxon>
        <taxon>Asparagoideae</taxon>
        <taxon>Asparagus</taxon>
    </lineage>
</organism>
<dbReference type="FunFam" id="2.60.40.4370:FF:000002">
    <property type="entry name" value="Transcription factor TFIIIC, tau55-related protein"/>
    <property type="match status" value="1"/>
</dbReference>
<reference evidence="3" key="1">
    <citation type="journal article" date="2017" name="Nat. Commun.">
        <title>The asparagus genome sheds light on the origin and evolution of a young Y chromosome.</title>
        <authorList>
            <person name="Harkess A."/>
            <person name="Zhou J."/>
            <person name="Xu C."/>
            <person name="Bowers J.E."/>
            <person name="Van der Hulst R."/>
            <person name="Ayyampalayam S."/>
            <person name="Mercati F."/>
            <person name="Riccardi P."/>
            <person name="McKain M.R."/>
            <person name="Kakrana A."/>
            <person name="Tang H."/>
            <person name="Ray J."/>
            <person name="Groenendijk J."/>
            <person name="Arikit S."/>
            <person name="Mathioni S.M."/>
            <person name="Nakano M."/>
            <person name="Shan H."/>
            <person name="Telgmann-Rauber A."/>
            <person name="Kanno A."/>
            <person name="Yue Z."/>
            <person name="Chen H."/>
            <person name="Li W."/>
            <person name="Chen Y."/>
            <person name="Xu X."/>
            <person name="Zhang Y."/>
            <person name="Luo S."/>
            <person name="Chen H."/>
            <person name="Gao J."/>
            <person name="Mao Z."/>
            <person name="Pires J.C."/>
            <person name="Luo M."/>
            <person name="Kudrna D."/>
            <person name="Wing R.A."/>
            <person name="Meyers B.C."/>
            <person name="Yi K."/>
            <person name="Kong H."/>
            <person name="Lavrijsen P."/>
            <person name="Sunseri F."/>
            <person name="Falavigna A."/>
            <person name="Ye Y."/>
            <person name="Leebens-Mack J.H."/>
            <person name="Chen G."/>
        </authorList>
    </citation>
    <scope>NUCLEOTIDE SEQUENCE [LARGE SCALE GENOMIC DNA]</scope>
    <source>
        <strain evidence="3">cv. DH0086</strain>
    </source>
</reference>
<dbReference type="InterPro" id="IPR019481">
    <property type="entry name" value="TFIIIC_triple_barrel"/>
</dbReference>
<sequence>MEASFEQNKQAKDYEEEHVLLDLGDVCVQADIPPNAPYALSGLDTLNPVLVIGDRLKLIGEYQETMGTCYLFSERDEEKVVLHPETGESERNLFKETSIVDPTPVPSKQVKPVASLHKVLKFRLANEGEAKT</sequence>
<dbReference type="Gene3D" id="2.60.40.4370">
    <property type="match status" value="1"/>
</dbReference>
<dbReference type="GO" id="GO:0006383">
    <property type="term" value="P:transcription by RNA polymerase III"/>
    <property type="evidence" value="ECO:0007669"/>
    <property type="project" value="InterPro"/>
</dbReference>
<dbReference type="AlphaFoldDB" id="A0A5P1F5Q4"/>
<name>A0A5P1F5Q4_ASPOF</name>
<dbReference type="Gramene" id="ONK73715">
    <property type="protein sequence ID" value="ONK73715"/>
    <property type="gene ID" value="A4U43_C04F34510"/>
</dbReference>
<dbReference type="Proteomes" id="UP000243459">
    <property type="component" value="Chromosome 4"/>
</dbReference>
<dbReference type="OrthoDB" id="1877767at2759"/>
<dbReference type="InterPro" id="IPR042771">
    <property type="entry name" value="GTF3C6-like"/>
</dbReference>
<evidence type="ECO:0000259" key="1">
    <source>
        <dbReference type="Pfam" id="PF10419"/>
    </source>
</evidence>
<evidence type="ECO:0000313" key="2">
    <source>
        <dbReference type="EMBL" id="ONK73715.1"/>
    </source>
</evidence>
<proteinExistence type="predicted"/>
<accession>A0A5P1F5Q4</accession>
<dbReference type="EMBL" id="CM007384">
    <property type="protein sequence ID" value="ONK73715.1"/>
    <property type="molecule type" value="Genomic_DNA"/>
</dbReference>
<dbReference type="PANTHER" id="PTHR21860">
    <property type="entry name" value="TRANSCRIPTION INITIATION FACTOR IIIC TFIIIC , POLYPEPTIDE 6-RELATED"/>
    <property type="match status" value="1"/>
</dbReference>